<keyword evidence="1" id="KW-0472">Membrane</keyword>
<keyword evidence="3" id="KW-1185">Reference proteome</keyword>
<evidence type="ECO:0000313" key="3">
    <source>
        <dbReference type="Proteomes" id="UP000773462"/>
    </source>
</evidence>
<dbReference type="Proteomes" id="UP000773462">
    <property type="component" value="Unassembled WGS sequence"/>
</dbReference>
<keyword evidence="1" id="KW-0812">Transmembrane</keyword>
<comment type="caution">
    <text evidence="2">The sequence shown here is derived from an EMBL/GenBank/DDBJ whole genome shotgun (WGS) entry which is preliminary data.</text>
</comment>
<feature type="transmembrane region" description="Helical" evidence="1">
    <location>
        <begin position="317"/>
        <end position="337"/>
    </location>
</feature>
<feature type="transmembrane region" description="Helical" evidence="1">
    <location>
        <begin position="109"/>
        <end position="131"/>
    </location>
</feature>
<dbReference type="InterPro" id="IPR021359">
    <property type="entry name" value="DUF2812"/>
</dbReference>
<evidence type="ECO:0000313" key="2">
    <source>
        <dbReference type="EMBL" id="MBP2115098.1"/>
    </source>
</evidence>
<dbReference type="RefSeq" id="WP_209877986.1">
    <property type="nucleotide sequence ID" value="NZ_JAGGLV010000023.1"/>
</dbReference>
<feature type="transmembrane region" description="Helical" evidence="1">
    <location>
        <begin position="151"/>
        <end position="172"/>
    </location>
</feature>
<proteinExistence type="predicted"/>
<evidence type="ECO:0008006" key="4">
    <source>
        <dbReference type="Google" id="ProtNLM"/>
    </source>
</evidence>
<sequence length="382" mass="44522">MKTVFRPFWSYDLPGTEAWLADMAGRGWRLEEWSLLLRRFTFRKGEPALLTYQLAYHSSKHSSMSPYLSAEGWSRRLQQGKWSLYENDRSPSQISAYPSRKDVLRRNRIISYLFMGILVYLLLIALIPLLVLGLTFNQDAPIRIQPSPMWAATWTAAALAVLLLVLAIYSLIKLRAANRELLQGHTDMKKPPATPKPAGTTMARMKLGWMYAPDRLEQWLEDKELDGWNLYKVGFGGTLFHFSKGRPRRMKYHADYQVVAGEGYFELHQEAGWTRLYSSPFSLQKWTLWNRENPEHAEYPELYSDPLHRLKHARKIAISYTLLFLPMILLYSLNVSAFIDSILRDEFTASQAWNTSIMFLSILLFGSFAGRTWLYYRRLKQQ</sequence>
<dbReference type="Pfam" id="PF11193">
    <property type="entry name" value="DUF2812"/>
    <property type="match status" value="2"/>
</dbReference>
<protein>
    <recommendedName>
        <fullName evidence="4">DUF2812 domain-containing protein</fullName>
    </recommendedName>
</protein>
<accession>A0ABS4NYG3</accession>
<organism evidence="2 3">
    <name type="scientific">Paenibacillus silagei</name>
    <dbReference type="NCBI Taxonomy" id="1670801"/>
    <lineage>
        <taxon>Bacteria</taxon>
        <taxon>Bacillati</taxon>
        <taxon>Bacillota</taxon>
        <taxon>Bacilli</taxon>
        <taxon>Bacillales</taxon>
        <taxon>Paenibacillaceae</taxon>
        <taxon>Paenibacillus</taxon>
    </lineage>
</organism>
<gene>
    <name evidence="2" type="ORF">J2Z70_005283</name>
</gene>
<reference evidence="2 3" key="1">
    <citation type="submission" date="2021-03" db="EMBL/GenBank/DDBJ databases">
        <title>Genomic Encyclopedia of Type Strains, Phase IV (KMG-IV): sequencing the most valuable type-strain genomes for metagenomic binning, comparative biology and taxonomic classification.</title>
        <authorList>
            <person name="Goeker M."/>
        </authorList>
    </citation>
    <scope>NUCLEOTIDE SEQUENCE [LARGE SCALE GENOMIC DNA]</scope>
    <source>
        <strain evidence="2 3">DSM 101953</strain>
    </source>
</reference>
<feature type="transmembrane region" description="Helical" evidence="1">
    <location>
        <begin position="357"/>
        <end position="376"/>
    </location>
</feature>
<keyword evidence="1" id="KW-1133">Transmembrane helix</keyword>
<evidence type="ECO:0000256" key="1">
    <source>
        <dbReference type="SAM" id="Phobius"/>
    </source>
</evidence>
<name>A0ABS4NYG3_9BACL</name>
<dbReference type="EMBL" id="JAGGLV010000023">
    <property type="protein sequence ID" value="MBP2115098.1"/>
    <property type="molecule type" value="Genomic_DNA"/>
</dbReference>